<organism evidence="2">
    <name type="scientific">Ditylum brightwellii</name>
    <dbReference type="NCBI Taxonomy" id="49249"/>
    <lineage>
        <taxon>Eukaryota</taxon>
        <taxon>Sar</taxon>
        <taxon>Stramenopiles</taxon>
        <taxon>Ochrophyta</taxon>
        <taxon>Bacillariophyta</taxon>
        <taxon>Mediophyceae</taxon>
        <taxon>Lithodesmiophycidae</taxon>
        <taxon>Lithodesmiales</taxon>
        <taxon>Lithodesmiaceae</taxon>
        <taxon>Ditylum</taxon>
    </lineage>
</organism>
<dbReference type="InterPro" id="IPR006722">
    <property type="entry name" value="Sedlin"/>
</dbReference>
<protein>
    <recommendedName>
        <fullName evidence="3">Trafficking protein particle complex subunit</fullName>
    </recommendedName>
</protein>
<feature type="region of interest" description="Disordered" evidence="1">
    <location>
        <begin position="26"/>
        <end position="65"/>
    </location>
</feature>
<accession>A0A7S4QZU2</accession>
<name>A0A7S4QZU2_9STRA</name>
<gene>
    <name evidence="2" type="ORF">DBRI00130_LOCUS10626</name>
</gene>
<proteinExistence type="predicted"/>
<evidence type="ECO:0000313" key="2">
    <source>
        <dbReference type="EMBL" id="CAE4599054.1"/>
    </source>
</evidence>
<dbReference type="Pfam" id="PF04628">
    <property type="entry name" value="Sedlin_N"/>
    <property type="match status" value="1"/>
</dbReference>
<dbReference type="SUPFAM" id="SSF64356">
    <property type="entry name" value="SNARE-like"/>
    <property type="match status" value="1"/>
</dbReference>
<evidence type="ECO:0008006" key="3">
    <source>
        <dbReference type="Google" id="ProtNLM"/>
    </source>
</evidence>
<dbReference type="GO" id="GO:0005737">
    <property type="term" value="C:cytoplasm"/>
    <property type="evidence" value="ECO:0007669"/>
    <property type="project" value="GOC"/>
</dbReference>
<dbReference type="PANTHER" id="PTHR12403">
    <property type="entry name" value="TRAFFICKING PROTEIN PARTICLE COMPLEX SUBUNIT 2"/>
    <property type="match status" value="1"/>
</dbReference>
<dbReference type="AlphaFoldDB" id="A0A7S4QZU2"/>
<dbReference type="EMBL" id="HBNS01013168">
    <property type="protein sequence ID" value="CAE4599054.1"/>
    <property type="molecule type" value="Transcribed_RNA"/>
</dbReference>
<evidence type="ECO:0000256" key="1">
    <source>
        <dbReference type="SAM" id="MobiDB-lite"/>
    </source>
</evidence>
<feature type="compositionally biased region" description="Basic and acidic residues" evidence="1">
    <location>
        <begin position="33"/>
        <end position="52"/>
    </location>
</feature>
<dbReference type="InterPro" id="IPR011012">
    <property type="entry name" value="Longin-like_dom_sf"/>
</dbReference>
<dbReference type="Gene3D" id="3.30.450.70">
    <property type="match status" value="1"/>
</dbReference>
<reference evidence="2" key="1">
    <citation type="submission" date="2021-01" db="EMBL/GenBank/DDBJ databases">
        <authorList>
            <person name="Corre E."/>
            <person name="Pelletier E."/>
            <person name="Niang G."/>
            <person name="Scheremetjew M."/>
            <person name="Finn R."/>
            <person name="Kale V."/>
            <person name="Holt S."/>
            <person name="Cochrane G."/>
            <person name="Meng A."/>
            <person name="Brown T."/>
            <person name="Cohen L."/>
        </authorList>
    </citation>
    <scope>NUCLEOTIDE SEQUENCE</scope>
    <source>
        <strain evidence="2">GSO104</strain>
    </source>
</reference>
<sequence>MALVTLAVIGKDNEPLYLRDFVQSRSEGEEIEKEGTGDALSKRAEDETKIETDTPLDGSSSSSVGNTFDVDDPFGFLTQELEPNESSSLKHQFMIHAALDRFEEITLAGDGRGWRTPGSIGANAMWIGLLCPIEELCIYGYLTNTGIKFLAVIEDTNDKQQQQSRESDLKHLFVSNNVSFSCFDKSLIYMHSDFIWCDRYCILLTGVDFYSKTDLLEFFFTC</sequence>
<dbReference type="GO" id="GO:0006888">
    <property type="term" value="P:endoplasmic reticulum to Golgi vesicle-mediated transport"/>
    <property type="evidence" value="ECO:0007669"/>
    <property type="project" value="InterPro"/>
</dbReference>